<dbReference type="PANTHER" id="PTHR30093">
    <property type="entry name" value="GENERAL SECRETION PATHWAY PROTEIN G"/>
    <property type="match status" value="1"/>
</dbReference>
<gene>
    <name evidence="2" type="ORF">METZ01_LOCUS492436</name>
</gene>
<dbReference type="Gene3D" id="3.30.700.10">
    <property type="entry name" value="Glycoprotein, Type 4 Pilin"/>
    <property type="match status" value="1"/>
</dbReference>
<evidence type="ECO:0000313" key="2">
    <source>
        <dbReference type="EMBL" id="SVE39582.1"/>
    </source>
</evidence>
<dbReference type="InterPro" id="IPR045584">
    <property type="entry name" value="Pilin-like"/>
</dbReference>
<proteinExistence type="predicted"/>
<dbReference type="NCBIfam" id="TIGR02532">
    <property type="entry name" value="IV_pilin_GFxxxE"/>
    <property type="match status" value="1"/>
</dbReference>
<dbReference type="EMBL" id="UINC01214375">
    <property type="protein sequence ID" value="SVE39582.1"/>
    <property type="molecule type" value="Genomic_DNA"/>
</dbReference>
<evidence type="ECO:0000256" key="1">
    <source>
        <dbReference type="SAM" id="Phobius"/>
    </source>
</evidence>
<protein>
    <submittedName>
        <fullName evidence="2">Uncharacterized protein</fullName>
    </submittedName>
</protein>
<keyword evidence="1" id="KW-1133">Transmembrane helix</keyword>
<feature type="transmembrane region" description="Helical" evidence="1">
    <location>
        <begin position="21"/>
        <end position="45"/>
    </location>
</feature>
<dbReference type="Pfam" id="PF07963">
    <property type="entry name" value="N_methyl"/>
    <property type="match status" value="1"/>
</dbReference>
<feature type="non-terminal residue" evidence="2">
    <location>
        <position position="170"/>
    </location>
</feature>
<keyword evidence="1" id="KW-0472">Membrane</keyword>
<dbReference type="InterPro" id="IPR012902">
    <property type="entry name" value="N_methyl_site"/>
</dbReference>
<dbReference type="SUPFAM" id="SSF54523">
    <property type="entry name" value="Pili subunits"/>
    <property type="match status" value="1"/>
</dbReference>
<reference evidence="2" key="1">
    <citation type="submission" date="2018-05" db="EMBL/GenBank/DDBJ databases">
        <authorList>
            <person name="Lanie J.A."/>
            <person name="Ng W.-L."/>
            <person name="Kazmierczak K.M."/>
            <person name="Andrzejewski T.M."/>
            <person name="Davidsen T.M."/>
            <person name="Wayne K.J."/>
            <person name="Tettelin H."/>
            <person name="Glass J.I."/>
            <person name="Rusch D."/>
            <person name="Podicherti R."/>
            <person name="Tsui H.-C.T."/>
            <person name="Winkler M.E."/>
        </authorList>
    </citation>
    <scope>NUCLEOTIDE SEQUENCE</scope>
</reference>
<keyword evidence="1" id="KW-0812">Transmembrane</keyword>
<organism evidence="2">
    <name type="scientific">marine metagenome</name>
    <dbReference type="NCBI Taxonomy" id="408172"/>
    <lineage>
        <taxon>unclassified sequences</taxon>
        <taxon>metagenomes</taxon>
        <taxon>ecological metagenomes</taxon>
    </lineage>
</organism>
<dbReference type="AlphaFoldDB" id="A0A383D520"/>
<sequence>MIRFKHNIQYTNQKTNKGFSLIELLVVVAIIGILAAVGIVAYSGYTASARINAVKQNLSTAIKYIENEKAKCDLGETTVMGTLPCASLRGGNSGIILAQHIFLRIQNLLPRHIDVYDTSPPIDHFFAWGGGVQWVQGRAFASGSGNQVQINTCLADPCTGDNRIQTFIQA</sequence>
<accession>A0A383D520</accession>
<dbReference type="PROSITE" id="PS00409">
    <property type="entry name" value="PROKAR_NTER_METHYL"/>
    <property type="match status" value="1"/>
</dbReference>
<name>A0A383D520_9ZZZZ</name>